<comment type="caution">
    <text evidence="2">The sequence shown here is derived from an EMBL/GenBank/DDBJ whole genome shotgun (WGS) entry which is preliminary data.</text>
</comment>
<dbReference type="AlphaFoldDB" id="A0A4R2PCY3"/>
<keyword evidence="3" id="KW-1185">Reference proteome</keyword>
<evidence type="ECO:0000313" key="2">
    <source>
        <dbReference type="EMBL" id="TCP33053.1"/>
    </source>
</evidence>
<protein>
    <submittedName>
        <fullName evidence="2">Uncharacterized protein</fullName>
    </submittedName>
</protein>
<reference evidence="2 3" key="1">
    <citation type="submission" date="2019-03" db="EMBL/GenBank/DDBJ databases">
        <title>Genomic Encyclopedia of Type Strains, Phase IV (KMG-IV): sequencing the most valuable type-strain genomes for metagenomic binning, comparative biology and taxonomic classification.</title>
        <authorList>
            <person name="Goeker M."/>
        </authorList>
    </citation>
    <scope>NUCLEOTIDE SEQUENCE [LARGE SCALE GENOMIC DNA]</scope>
    <source>
        <strain evidence="2 3">DSM 2132</strain>
    </source>
</reference>
<sequence>MEKADNTDQSKTSALDAFEASLAELRAPAKAVIAQALRELFELARKEADAARALADQHKAELSAAFHAYLTLHEDTETFARLKADHEQLLRRTSERGGDHG</sequence>
<keyword evidence="1" id="KW-0175">Coiled coil</keyword>
<accession>A0A4R2PCY3</accession>
<dbReference type="InParanoid" id="A0A4R2PCY3"/>
<gene>
    <name evidence="2" type="ORF">EV659_108154</name>
</gene>
<dbReference type="RefSeq" id="WP_132708978.1">
    <property type="nucleotide sequence ID" value="NZ_JACIGF010000008.1"/>
</dbReference>
<dbReference type="EMBL" id="SLXO01000008">
    <property type="protein sequence ID" value="TCP33053.1"/>
    <property type="molecule type" value="Genomic_DNA"/>
</dbReference>
<proteinExistence type="predicted"/>
<organism evidence="2 3">
    <name type="scientific">Rhodothalassium salexigens DSM 2132</name>
    <dbReference type="NCBI Taxonomy" id="1188247"/>
    <lineage>
        <taxon>Bacteria</taxon>
        <taxon>Pseudomonadati</taxon>
        <taxon>Pseudomonadota</taxon>
        <taxon>Alphaproteobacteria</taxon>
        <taxon>Rhodothalassiales</taxon>
        <taxon>Rhodothalassiaceae</taxon>
        <taxon>Rhodothalassium</taxon>
    </lineage>
</organism>
<dbReference type="OrthoDB" id="9921418at2"/>
<name>A0A4R2PCY3_RHOSA</name>
<evidence type="ECO:0000313" key="3">
    <source>
        <dbReference type="Proteomes" id="UP000295399"/>
    </source>
</evidence>
<feature type="coiled-coil region" evidence="1">
    <location>
        <begin position="34"/>
        <end position="61"/>
    </location>
</feature>
<dbReference type="Proteomes" id="UP000295399">
    <property type="component" value="Unassembled WGS sequence"/>
</dbReference>
<evidence type="ECO:0000256" key="1">
    <source>
        <dbReference type="SAM" id="Coils"/>
    </source>
</evidence>